<protein>
    <submittedName>
        <fullName evidence="1">Uncharacterized protein</fullName>
    </submittedName>
</protein>
<organism evidence="1 2">
    <name type="scientific">Pyropia yezoensis</name>
    <name type="common">Susabi-nori</name>
    <name type="synonym">Porphyra yezoensis</name>
    <dbReference type="NCBI Taxonomy" id="2788"/>
    <lineage>
        <taxon>Eukaryota</taxon>
        <taxon>Rhodophyta</taxon>
        <taxon>Bangiophyceae</taxon>
        <taxon>Bangiales</taxon>
        <taxon>Bangiaceae</taxon>
        <taxon>Pyropia</taxon>
    </lineage>
</organism>
<gene>
    <name evidence="1" type="ORF">I4F81_002546</name>
</gene>
<dbReference type="EMBL" id="CM020618">
    <property type="protein sequence ID" value="KAK1859954.1"/>
    <property type="molecule type" value="Genomic_DNA"/>
</dbReference>
<accession>A0ACC3BPQ1</accession>
<evidence type="ECO:0000313" key="2">
    <source>
        <dbReference type="Proteomes" id="UP000798662"/>
    </source>
</evidence>
<reference evidence="1" key="1">
    <citation type="submission" date="2019-11" db="EMBL/GenBank/DDBJ databases">
        <title>Nori genome reveals adaptations in red seaweeds to the harsh intertidal environment.</title>
        <authorList>
            <person name="Wang D."/>
            <person name="Mao Y."/>
        </authorList>
    </citation>
    <scope>NUCLEOTIDE SEQUENCE</scope>
    <source>
        <tissue evidence="1">Gametophyte</tissue>
    </source>
</reference>
<name>A0ACC3BPQ1_PYRYE</name>
<comment type="caution">
    <text evidence="1">The sequence shown here is derived from an EMBL/GenBank/DDBJ whole genome shotgun (WGS) entry which is preliminary data.</text>
</comment>
<dbReference type="Proteomes" id="UP000798662">
    <property type="component" value="Chromosome 1"/>
</dbReference>
<sequence>MESNRDDAARCVALARAAMAAGDLPRARRLLAKSHRMYPAPADGAAAPVAGSADADLAAARAAAEAELVPAGRAAARAAADAEVSARAAANLRRRRAGEAADAAARAAAPPTHTPEQAALVRRLTVAKTHYEVLGVDDAAAATEESIRRSYRRLALKVHPDKNSAPGAEAAFQKLTTAHERTTLVGRVPYYTAPDWPPPDMRGATVRKWQRWVEGETLDRLLNGCGAELERRAALTAESHRIFVHGQARRQAFAQKAEAMPMTSCKQYEVLRKKLGERNRSPYRG</sequence>
<proteinExistence type="predicted"/>
<evidence type="ECO:0000313" key="1">
    <source>
        <dbReference type="EMBL" id="KAK1859954.1"/>
    </source>
</evidence>
<keyword evidence="2" id="KW-1185">Reference proteome</keyword>